<dbReference type="GO" id="GO:0006487">
    <property type="term" value="P:protein N-linked glycosylation"/>
    <property type="evidence" value="ECO:0007669"/>
    <property type="project" value="TreeGrafter"/>
</dbReference>
<evidence type="ECO:0000259" key="7">
    <source>
        <dbReference type="PROSITE" id="PS51278"/>
    </source>
</evidence>
<dbReference type="InterPro" id="IPR001347">
    <property type="entry name" value="SIS_dom"/>
</dbReference>
<dbReference type="PANTHER" id="PTHR10937:SF0">
    <property type="entry name" value="GLUTAMINE--FRUCTOSE-6-PHOSPHATE TRANSAMINASE (ISOMERIZING)"/>
    <property type="match status" value="1"/>
</dbReference>
<feature type="domain" description="SIS" evidence="8">
    <location>
        <begin position="426"/>
        <end position="565"/>
    </location>
</feature>
<dbReference type="EC" id="2.6.1.16" evidence="2"/>
<name>A0A0C2DEC2_9BILA</name>
<feature type="domain" description="SIS" evidence="8">
    <location>
        <begin position="597"/>
        <end position="730"/>
    </location>
</feature>
<dbReference type="Pfam" id="PF01380">
    <property type="entry name" value="SIS"/>
    <property type="match status" value="2"/>
</dbReference>
<evidence type="ECO:0000259" key="8">
    <source>
        <dbReference type="PROSITE" id="PS51464"/>
    </source>
</evidence>
<evidence type="ECO:0000256" key="2">
    <source>
        <dbReference type="ARBA" id="ARBA00012916"/>
    </source>
</evidence>
<evidence type="ECO:0000313" key="9">
    <source>
        <dbReference type="EMBL" id="KIH60777.1"/>
    </source>
</evidence>
<dbReference type="InterPro" id="IPR035490">
    <property type="entry name" value="GlmS/FrlB_SIS"/>
</dbReference>
<dbReference type="GO" id="GO:0046349">
    <property type="term" value="P:amino sugar biosynthetic process"/>
    <property type="evidence" value="ECO:0007669"/>
    <property type="project" value="UniProtKB-ARBA"/>
</dbReference>
<dbReference type="PROSITE" id="PS51278">
    <property type="entry name" value="GATASE_TYPE_2"/>
    <property type="match status" value="1"/>
</dbReference>
<dbReference type="Gene3D" id="3.60.20.10">
    <property type="entry name" value="Glutamine Phosphoribosylpyrophosphate, subunit 1, domain 1"/>
    <property type="match status" value="1"/>
</dbReference>
<dbReference type="InterPro" id="IPR017932">
    <property type="entry name" value="GATase_2_dom"/>
</dbReference>
<gene>
    <name evidence="9" type="ORF">ANCDUO_08959</name>
</gene>
<dbReference type="FunFam" id="3.40.50.10490:FF:000001">
    <property type="entry name" value="Glutamine--fructose-6-phosphate aminotransferase [isomerizing]"/>
    <property type="match status" value="1"/>
</dbReference>
<sequence>MCGIFAYLNFLTPKTRSEIIDVLIKGLQRMEYRGYDSAGIAIDGGNEPDSPHKEILLLRKAGKVSVLEEAIKESAETLNMDMQYNIHCGIAHTRWATHGSPKDVNSHPQRSNEKNEFMVVHNGIITNYREIKEYLKKKGHKFESETDTEVIAKLIQHIHDRYPDLTFRQLVEIVIQQLEGAFALAFKSSKFPGQLVATRRGSPLLIGIKSNNSLQTNHFPVSYSKARRIASSQATHLRRPSTAEESFAETPNALDLSSGIRSAHLLDRSRGPVNARPFDSEDWEVEYFVASDAAAIVEHTKQVLFLEDDDVAFVEDGALSIHRITRKFSSENPQQTREVQNLNLELQQIMKGNFKTFMQKTLQAFGRTDDESHLPLPCLFSSPSNPLNHVVLGGSEIFEQPESVVNTMRGRVLPSGQVVLGGIKDYIADIKRCRRLIMIACGTSYHSAIACRQILEELSELPVVLELASDFLDRKTPIFRDDVCIFISQSGETADTLMALRYCKPRGALLIGITNTVGSSICRESHCGVHINAGPEIGVASTKAYTSQILSLLMFALVLSDDRISMMNRRREIINALNQLPNLIREVLELDKDCLRIAEGIYKEKSLLIMGRGFNFATCLEGALKIKELSYLHCEGIMSGELKHGPLAMVDENLRICMKSLNALQQVVARGGAPFIIADRSVPEKDLAGMKHVLRIPKTVDCVQNILTVIPLQLMAYHIAELNGQNTEDQQVDRPRNLAKSVTGSLASANMNMRCSSLDSDK</sequence>
<evidence type="ECO:0000256" key="3">
    <source>
        <dbReference type="ARBA" id="ARBA00022576"/>
    </source>
</evidence>
<evidence type="ECO:0000256" key="4">
    <source>
        <dbReference type="ARBA" id="ARBA00022679"/>
    </source>
</evidence>
<proteinExistence type="predicted"/>
<evidence type="ECO:0000256" key="1">
    <source>
        <dbReference type="ARBA" id="ARBA00001031"/>
    </source>
</evidence>
<dbReference type="InterPro" id="IPR047084">
    <property type="entry name" value="GFAT_N"/>
</dbReference>
<dbReference type="Pfam" id="PF13522">
    <property type="entry name" value="GATase_6"/>
    <property type="match status" value="1"/>
</dbReference>
<dbReference type="PANTHER" id="PTHR10937">
    <property type="entry name" value="GLUCOSAMINE--FRUCTOSE-6-PHOSPHATE AMINOTRANSFERASE, ISOMERIZING"/>
    <property type="match status" value="1"/>
</dbReference>
<dbReference type="CDD" id="cd00714">
    <property type="entry name" value="GFAT"/>
    <property type="match status" value="1"/>
</dbReference>
<dbReference type="GO" id="GO:0006047">
    <property type="term" value="P:UDP-N-acetylglucosamine metabolic process"/>
    <property type="evidence" value="ECO:0007669"/>
    <property type="project" value="TreeGrafter"/>
</dbReference>
<dbReference type="OrthoDB" id="15235at2759"/>
<reference evidence="9 10" key="1">
    <citation type="submission" date="2013-12" db="EMBL/GenBank/DDBJ databases">
        <title>Draft genome of the parsitic nematode Ancylostoma duodenale.</title>
        <authorList>
            <person name="Mitreva M."/>
        </authorList>
    </citation>
    <scope>NUCLEOTIDE SEQUENCE [LARGE SCALE GENOMIC DNA]</scope>
    <source>
        <strain evidence="9 10">Zhejiang</strain>
    </source>
</reference>
<comment type="catalytic activity">
    <reaction evidence="1">
        <text>D-fructose 6-phosphate + L-glutamine = D-glucosamine 6-phosphate + L-glutamate</text>
        <dbReference type="Rhea" id="RHEA:13237"/>
        <dbReference type="ChEBI" id="CHEBI:29985"/>
        <dbReference type="ChEBI" id="CHEBI:58359"/>
        <dbReference type="ChEBI" id="CHEBI:58725"/>
        <dbReference type="ChEBI" id="CHEBI:61527"/>
        <dbReference type="EC" id="2.6.1.16"/>
    </reaction>
</comment>
<dbReference type="CDD" id="cd05009">
    <property type="entry name" value="SIS_GlmS_GlmD_2"/>
    <property type="match status" value="1"/>
</dbReference>
<accession>A0A0C2DEC2</accession>
<dbReference type="GO" id="GO:0006002">
    <property type="term" value="P:fructose 6-phosphate metabolic process"/>
    <property type="evidence" value="ECO:0007669"/>
    <property type="project" value="TreeGrafter"/>
</dbReference>
<dbReference type="InterPro" id="IPR035466">
    <property type="entry name" value="GlmS/AgaS_SIS"/>
</dbReference>
<keyword evidence="4" id="KW-0808">Transferase</keyword>
<evidence type="ECO:0000313" key="10">
    <source>
        <dbReference type="Proteomes" id="UP000054047"/>
    </source>
</evidence>
<dbReference type="SUPFAM" id="SSF53697">
    <property type="entry name" value="SIS domain"/>
    <property type="match status" value="1"/>
</dbReference>
<protein>
    <recommendedName>
        <fullName evidence="2">glutamine--fructose-6-phosphate transaminase (isomerizing)</fullName>
        <ecNumber evidence="2">2.6.1.16</ecNumber>
    </recommendedName>
</protein>
<dbReference type="Gene3D" id="3.40.50.10490">
    <property type="entry name" value="Glucose-6-phosphate isomerase like protein, domain 1"/>
    <property type="match status" value="2"/>
</dbReference>
<evidence type="ECO:0000256" key="6">
    <source>
        <dbReference type="ARBA" id="ARBA00022962"/>
    </source>
</evidence>
<dbReference type="FunFam" id="3.40.50.10490:FF:000002">
    <property type="entry name" value="Glutamine--fructose-6-phosphate aminotransferase [isomerizing]"/>
    <property type="match status" value="1"/>
</dbReference>
<dbReference type="GO" id="GO:0004360">
    <property type="term" value="F:glutamine-fructose-6-phosphate transaminase (isomerizing) activity"/>
    <property type="evidence" value="ECO:0007669"/>
    <property type="project" value="UniProtKB-EC"/>
</dbReference>
<organism evidence="9 10">
    <name type="scientific">Ancylostoma duodenale</name>
    <dbReference type="NCBI Taxonomy" id="51022"/>
    <lineage>
        <taxon>Eukaryota</taxon>
        <taxon>Metazoa</taxon>
        <taxon>Ecdysozoa</taxon>
        <taxon>Nematoda</taxon>
        <taxon>Chromadorea</taxon>
        <taxon>Rhabditida</taxon>
        <taxon>Rhabditina</taxon>
        <taxon>Rhabditomorpha</taxon>
        <taxon>Strongyloidea</taxon>
        <taxon>Ancylostomatidae</taxon>
        <taxon>Ancylostomatinae</taxon>
        <taxon>Ancylostoma</taxon>
    </lineage>
</organism>
<feature type="domain" description="Glutamine amidotransferase type-2" evidence="7">
    <location>
        <begin position="2"/>
        <end position="317"/>
    </location>
</feature>
<keyword evidence="3" id="KW-0032">Aminotransferase</keyword>
<dbReference type="CDD" id="cd05008">
    <property type="entry name" value="SIS_GlmS_GlmD_1"/>
    <property type="match status" value="1"/>
</dbReference>
<evidence type="ECO:0000256" key="5">
    <source>
        <dbReference type="ARBA" id="ARBA00022737"/>
    </source>
</evidence>
<dbReference type="AlphaFoldDB" id="A0A0C2DEC2"/>
<keyword evidence="5" id="KW-0677">Repeat</keyword>
<keyword evidence="6" id="KW-0315">Glutamine amidotransferase</keyword>
<dbReference type="SUPFAM" id="SSF56235">
    <property type="entry name" value="N-terminal nucleophile aminohydrolases (Ntn hydrolases)"/>
    <property type="match status" value="1"/>
</dbReference>
<dbReference type="EMBL" id="KN730640">
    <property type="protein sequence ID" value="KIH60777.1"/>
    <property type="molecule type" value="Genomic_DNA"/>
</dbReference>
<dbReference type="Proteomes" id="UP000054047">
    <property type="component" value="Unassembled WGS sequence"/>
</dbReference>
<dbReference type="InterPro" id="IPR029055">
    <property type="entry name" value="Ntn_hydrolases_N"/>
</dbReference>
<dbReference type="PROSITE" id="PS51464">
    <property type="entry name" value="SIS"/>
    <property type="match status" value="2"/>
</dbReference>
<keyword evidence="10" id="KW-1185">Reference proteome</keyword>
<dbReference type="GO" id="GO:0097367">
    <property type="term" value="F:carbohydrate derivative binding"/>
    <property type="evidence" value="ECO:0007669"/>
    <property type="project" value="InterPro"/>
</dbReference>
<dbReference type="InterPro" id="IPR046348">
    <property type="entry name" value="SIS_dom_sf"/>
</dbReference>